<dbReference type="RefSeq" id="WP_124398713.1">
    <property type="nucleotide sequence ID" value="NZ_BHZE01000030.1"/>
</dbReference>
<keyword evidence="8" id="KW-1185">Reference proteome</keyword>
<keyword evidence="5 7" id="KW-0012">Acyltransferase</keyword>
<dbReference type="EMBL" id="BHZE01000030">
    <property type="protein sequence ID" value="GCD78660.1"/>
    <property type="molecule type" value="Genomic_DNA"/>
</dbReference>
<dbReference type="PANTHER" id="PTHR37323">
    <property type="entry name" value="GCN5-RELATED N-ACETYLTRANSFERASE"/>
    <property type="match status" value="1"/>
</dbReference>
<dbReference type="Pfam" id="PF13444">
    <property type="entry name" value="Acetyltransf_5"/>
    <property type="match status" value="1"/>
</dbReference>
<evidence type="ECO:0000313" key="8">
    <source>
        <dbReference type="Proteomes" id="UP000286715"/>
    </source>
</evidence>
<sequence length="602" mass="68802">MKLVEKDDFAKATNLDKIGLKRMAGLMMKILKIDDINQIYEKLSDHKGVEFIDRLFEEIDVQFDYYQEELSRFPKSGPFIVIANHPLGGIDGVILIKLVSLVRPDFKVIANFLLKKIEPISDFIMPVNPFDADVVGKSSVPGIKDAINHLKNGHPLGMFPAGEVSTYHFEAGKILDKEWEEGAIKLIKKMKVPVVPVYFKARNSFWFYLLASIHPMLRTAKLPSELFTQKKKPILVRIGKPIQPAEIDEYPDVESLSSFLRTRTYMLASTLPPKKSIIKLPVNPLVKKGIKPIVAPAPISKVLEEIDYLRSKGKKLTETKNYEVFEFLGDECPYLLHEIGRLREVTFREVGEGSNAEIDLDEFDQYYTHLILWDSEAKQLVGAYRLGIGQNIYPKFGLKGFYVPTLFKIEPQAEHLFSQGIEMGRAFVIKEYQAKPLPLFLLWKGIVHVILRNPGHRYLTGCVSISNSYSKFSKTLMIEFIKLNYLDKKLAKYIKPRKAYKVKIDEREKEFVLSKAKDDLNKLDKFIEDLEPGNTRVPVLLKKYIKQNAKVVAFNVDPKFNNSLDGFMYIDINDLPSQTIQPVLEELEAAANRAQNNPEATE</sequence>
<evidence type="ECO:0000256" key="2">
    <source>
        <dbReference type="ARBA" id="ARBA00022516"/>
    </source>
</evidence>
<dbReference type="Gene3D" id="3.40.630.30">
    <property type="match status" value="1"/>
</dbReference>
<comment type="pathway">
    <text evidence="1">Lipid metabolism.</text>
</comment>
<dbReference type="InterPro" id="IPR045746">
    <property type="entry name" value="ACT14924-like_Acyltransf_dom"/>
</dbReference>
<dbReference type="AlphaFoldDB" id="A0A401XNT2"/>
<dbReference type="GO" id="GO:0016746">
    <property type="term" value="F:acyltransferase activity"/>
    <property type="evidence" value="ECO:0007669"/>
    <property type="project" value="UniProtKB-KW"/>
</dbReference>
<evidence type="ECO:0000256" key="5">
    <source>
        <dbReference type="ARBA" id="ARBA00023315"/>
    </source>
</evidence>
<keyword evidence="4" id="KW-0443">Lipid metabolism</keyword>
<dbReference type="SUPFAM" id="SSF55729">
    <property type="entry name" value="Acyl-CoA N-acyltransferases (Nat)"/>
    <property type="match status" value="1"/>
</dbReference>
<feature type="domain" description="Phospholipid/glycerol acyltransferase" evidence="6">
    <location>
        <begin position="79"/>
        <end position="202"/>
    </location>
</feature>
<proteinExistence type="predicted"/>
<comment type="caution">
    <text evidence="7">The sequence shown here is derived from an EMBL/GenBank/DDBJ whole genome shotgun (WGS) entry which is preliminary data.</text>
</comment>
<dbReference type="SMART" id="SM00563">
    <property type="entry name" value="PlsC"/>
    <property type="match status" value="1"/>
</dbReference>
<dbReference type="SUPFAM" id="SSF69593">
    <property type="entry name" value="Glycerol-3-phosphate (1)-acyltransferase"/>
    <property type="match status" value="1"/>
</dbReference>
<keyword evidence="3 7" id="KW-0808">Transferase</keyword>
<dbReference type="InterPro" id="IPR052351">
    <property type="entry name" value="Ornithine_N-alpha-AT"/>
</dbReference>
<evidence type="ECO:0000256" key="3">
    <source>
        <dbReference type="ARBA" id="ARBA00022679"/>
    </source>
</evidence>
<dbReference type="Pfam" id="PF19576">
    <property type="entry name" value="Acyltransf_2"/>
    <property type="match status" value="1"/>
</dbReference>
<dbReference type="GO" id="GO:0006629">
    <property type="term" value="P:lipid metabolic process"/>
    <property type="evidence" value="ECO:0007669"/>
    <property type="project" value="UniProtKB-KW"/>
</dbReference>
<evidence type="ECO:0000256" key="1">
    <source>
        <dbReference type="ARBA" id="ARBA00005189"/>
    </source>
</evidence>
<dbReference type="InterPro" id="IPR016181">
    <property type="entry name" value="Acyl_CoA_acyltransferase"/>
</dbReference>
<gene>
    <name evidence="7" type="ORF">JCM31826_21420</name>
</gene>
<evidence type="ECO:0000313" key="7">
    <source>
        <dbReference type="EMBL" id="GCD78660.1"/>
    </source>
</evidence>
<dbReference type="PANTHER" id="PTHR37323:SF1">
    <property type="entry name" value="L-ORNITHINE N(ALPHA)-ACYLTRANSFERASE"/>
    <property type="match status" value="1"/>
</dbReference>
<organism evidence="7 8">
    <name type="scientific">Thermaurantimonas aggregans</name>
    <dbReference type="NCBI Taxonomy" id="2173829"/>
    <lineage>
        <taxon>Bacteria</taxon>
        <taxon>Pseudomonadati</taxon>
        <taxon>Bacteroidota</taxon>
        <taxon>Flavobacteriia</taxon>
        <taxon>Flavobacteriales</taxon>
        <taxon>Schleiferiaceae</taxon>
        <taxon>Thermaurantimonas</taxon>
    </lineage>
</organism>
<dbReference type="InterPro" id="IPR002123">
    <property type="entry name" value="Plipid/glycerol_acylTrfase"/>
</dbReference>
<keyword evidence="2" id="KW-0444">Lipid biosynthesis</keyword>
<evidence type="ECO:0000256" key="4">
    <source>
        <dbReference type="ARBA" id="ARBA00023098"/>
    </source>
</evidence>
<dbReference type="OrthoDB" id="1113830at2"/>
<dbReference type="Proteomes" id="UP000286715">
    <property type="component" value="Unassembled WGS sequence"/>
</dbReference>
<protein>
    <submittedName>
        <fullName evidence="7">Glycerol acyltransferase</fullName>
    </submittedName>
</protein>
<dbReference type="CDD" id="cd07986">
    <property type="entry name" value="LPLAT_ACT14924-like"/>
    <property type="match status" value="1"/>
</dbReference>
<evidence type="ECO:0000259" key="6">
    <source>
        <dbReference type="SMART" id="SM00563"/>
    </source>
</evidence>
<reference evidence="7 8" key="1">
    <citation type="submission" date="2018-11" db="EMBL/GenBank/DDBJ databases">
        <title>Schleiferia aggregans sp. nov., a moderately thermophilic heterotrophic bacterium isolated from microbial mats at a terrestrial hot spring.</title>
        <authorList>
            <person name="Iino T."/>
            <person name="Ohkuma M."/>
            <person name="Haruta S."/>
        </authorList>
    </citation>
    <scope>NUCLEOTIDE SEQUENCE [LARGE SCALE GENOMIC DNA]</scope>
    <source>
        <strain evidence="7 8">LA</strain>
    </source>
</reference>
<name>A0A401XNT2_9FLAO</name>
<accession>A0A401XNT2</accession>